<feature type="domain" description="RDD" evidence="8">
    <location>
        <begin position="62"/>
        <end position="212"/>
    </location>
</feature>
<evidence type="ECO:0000256" key="6">
    <source>
        <dbReference type="SAM" id="MobiDB-lite"/>
    </source>
</evidence>
<feature type="transmembrane region" description="Helical" evidence="7">
    <location>
        <begin position="68"/>
        <end position="95"/>
    </location>
</feature>
<protein>
    <recommendedName>
        <fullName evidence="8">RDD domain-containing protein</fullName>
    </recommendedName>
</protein>
<evidence type="ECO:0000256" key="7">
    <source>
        <dbReference type="SAM" id="Phobius"/>
    </source>
</evidence>
<keyword evidence="2" id="KW-1003">Cell membrane</keyword>
<evidence type="ECO:0000256" key="3">
    <source>
        <dbReference type="ARBA" id="ARBA00022692"/>
    </source>
</evidence>
<dbReference type="EMBL" id="BOMQ01000032">
    <property type="protein sequence ID" value="GIE49360.1"/>
    <property type="molecule type" value="Genomic_DNA"/>
</dbReference>
<reference evidence="9" key="1">
    <citation type="submission" date="2021-01" db="EMBL/GenBank/DDBJ databases">
        <title>Whole genome shotgun sequence of Actinoplanes nipponensis NBRC 14063.</title>
        <authorList>
            <person name="Komaki H."/>
            <person name="Tamura T."/>
        </authorList>
    </citation>
    <scope>NUCLEOTIDE SEQUENCE</scope>
    <source>
        <strain evidence="9">NBRC 14063</strain>
    </source>
</reference>
<dbReference type="PANTHER" id="PTHR36115">
    <property type="entry name" value="PROLINE-RICH ANTIGEN HOMOLOG-RELATED"/>
    <property type="match status" value="1"/>
</dbReference>
<dbReference type="Proteomes" id="UP000647172">
    <property type="component" value="Unassembled WGS sequence"/>
</dbReference>
<dbReference type="AlphaFoldDB" id="A0A919JHA6"/>
<organism evidence="9 10">
    <name type="scientific">Actinoplanes nipponensis</name>
    <dbReference type="NCBI Taxonomy" id="135950"/>
    <lineage>
        <taxon>Bacteria</taxon>
        <taxon>Bacillati</taxon>
        <taxon>Actinomycetota</taxon>
        <taxon>Actinomycetes</taxon>
        <taxon>Micromonosporales</taxon>
        <taxon>Micromonosporaceae</taxon>
        <taxon>Actinoplanes</taxon>
    </lineage>
</organism>
<keyword evidence="4 7" id="KW-1133">Transmembrane helix</keyword>
<dbReference type="RefSeq" id="WP_239129919.1">
    <property type="nucleotide sequence ID" value="NZ_BAAAYJ010000032.1"/>
</dbReference>
<gene>
    <name evidence="9" type="ORF">Ani05nite_28940</name>
</gene>
<evidence type="ECO:0000256" key="5">
    <source>
        <dbReference type="ARBA" id="ARBA00023136"/>
    </source>
</evidence>
<keyword evidence="3 7" id="KW-0812">Transmembrane</keyword>
<feature type="transmembrane region" description="Helical" evidence="7">
    <location>
        <begin position="115"/>
        <end position="137"/>
    </location>
</feature>
<feature type="region of interest" description="Disordered" evidence="6">
    <location>
        <begin position="1"/>
        <end position="52"/>
    </location>
</feature>
<name>A0A919JHA6_9ACTN</name>
<evidence type="ECO:0000313" key="9">
    <source>
        <dbReference type="EMBL" id="GIE49360.1"/>
    </source>
</evidence>
<evidence type="ECO:0000259" key="8">
    <source>
        <dbReference type="Pfam" id="PF06271"/>
    </source>
</evidence>
<sequence length="221" mass="24004">MTQANDDASAVTGPPTSGPVHAPVPPQAGGPPAYPPPHYGPPQQHGWRPPPVPLAPDGRPLADFGTRLLAYLIDGAILSGIALVVFIPVLSVLLLTAVPDDFDAATGPETVFTDLFLPFLLIELGFVLLLLAGYYVYYVEMMYRSGQTVGKRLMKVRVVPIEPGATLTRGMAAKRYLVEFVVGMLVPLFSYLDGFWQLWDKPFQQTLHDKIARTVVVKVAP</sequence>
<dbReference type="InterPro" id="IPR010432">
    <property type="entry name" value="RDD"/>
</dbReference>
<keyword evidence="10" id="KW-1185">Reference proteome</keyword>
<evidence type="ECO:0000256" key="1">
    <source>
        <dbReference type="ARBA" id="ARBA00004651"/>
    </source>
</evidence>
<dbReference type="Pfam" id="PF06271">
    <property type="entry name" value="RDD"/>
    <property type="match status" value="1"/>
</dbReference>
<evidence type="ECO:0000256" key="2">
    <source>
        <dbReference type="ARBA" id="ARBA00022475"/>
    </source>
</evidence>
<proteinExistence type="predicted"/>
<dbReference type="GO" id="GO:0005886">
    <property type="term" value="C:plasma membrane"/>
    <property type="evidence" value="ECO:0007669"/>
    <property type="project" value="UniProtKB-SubCell"/>
</dbReference>
<comment type="subcellular location">
    <subcellularLocation>
        <location evidence="1">Cell membrane</location>
        <topology evidence="1">Multi-pass membrane protein</topology>
    </subcellularLocation>
</comment>
<keyword evidence="5 7" id="KW-0472">Membrane</keyword>
<comment type="caution">
    <text evidence="9">The sequence shown here is derived from an EMBL/GenBank/DDBJ whole genome shotgun (WGS) entry which is preliminary data.</text>
</comment>
<dbReference type="InterPro" id="IPR051791">
    <property type="entry name" value="Pra-immunoreactive"/>
</dbReference>
<evidence type="ECO:0000256" key="4">
    <source>
        <dbReference type="ARBA" id="ARBA00022989"/>
    </source>
</evidence>
<dbReference type="PANTHER" id="PTHR36115:SF4">
    <property type="entry name" value="MEMBRANE PROTEIN"/>
    <property type="match status" value="1"/>
</dbReference>
<feature type="transmembrane region" description="Helical" evidence="7">
    <location>
        <begin position="176"/>
        <end position="199"/>
    </location>
</feature>
<accession>A0A919JHA6</accession>
<evidence type="ECO:0000313" key="10">
    <source>
        <dbReference type="Proteomes" id="UP000647172"/>
    </source>
</evidence>
<feature type="compositionally biased region" description="Pro residues" evidence="6">
    <location>
        <begin position="22"/>
        <end position="40"/>
    </location>
</feature>